<dbReference type="InterPro" id="IPR036728">
    <property type="entry name" value="PBP_GOBP_sf"/>
</dbReference>
<keyword evidence="1" id="KW-0732">Signal</keyword>
<sequence>MKASILAVCFLLFAVCIHGEFQYRVPFSPFRQCLNETGIDREEYMSLVRNNDLQVGCTIACILEKRHQMIDGIIQSEVIINTLKNIPRSMGYNEKLFNYDYVESCIAEAGLAAKNKCEKALLYHRCLFYVPPPDANRNIQRV</sequence>
<dbReference type="InterPro" id="IPR006170">
    <property type="entry name" value="PBP/GOBP"/>
</dbReference>
<dbReference type="Pfam" id="PF01395">
    <property type="entry name" value="PBP_GOBP"/>
    <property type="match status" value="1"/>
</dbReference>
<dbReference type="SUPFAM" id="SSF47565">
    <property type="entry name" value="Insect pheromone/odorant-binding proteins"/>
    <property type="match status" value="1"/>
</dbReference>
<feature type="chain" id="PRO_5021803634" evidence="1">
    <location>
        <begin position="20"/>
        <end position="142"/>
    </location>
</feature>
<evidence type="ECO:0000256" key="1">
    <source>
        <dbReference type="SAM" id="SignalP"/>
    </source>
</evidence>
<reference evidence="2" key="1">
    <citation type="submission" date="2019-05" db="EMBL/GenBank/DDBJ databases">
        <title>The identification and expression analysis of odorant binding protein genes in Encarsia formosa by antennal transcriptome analysis.</title>
        <authorList>
            <person name="He Y."/>
        </authorList>
    </citation>
    <scope>NUCLEOTIDE SEQUENCE</scope>
    <source>
        <tissue evidence="2">Antenna</tissue>
    </source>
</reference>
<feature type="signal peptide" evidence="1">
    <location>
        <begin position="1"/>
        <end position="19"/>
    </location>
</feature>
<dbReference type="CDD" id="cd23992">
    <property type="entry name" value="PBP_GOBP"/>
    <property type="match status" value="1"/>
</dbReference>
<dbReference type="Gene3D" id="1.10.238.20">
    <property type="entry name" value="Pheromone/general odorant binding protein domain"/>
    <property type="match status" value="1"/>
</dbReference>
<dbReference type="EMBL" id="MK990490">
    <property type="protein sequence ID" value="QDJ95968.1"/>
    <property type="molecule type" value="mRNA"/>
</dbReference>
<organism evidence="2">
    <name type="scientific">Encarsia formosa</name>
    <name type="common">Whitefly parasite</name>
    <dbReference type="NCBI Taxonomy" id="32400"/>
    <lineage>
        <taxon>Eukaryota</taxon>
        <taxon>Metazoa</taxon>
        <taxon>Ecdysozoa</taxon>
        <taxon>Arthropoda</taxon>
        <taxon>Hexapoda</taxon>
        <taxon>Insecta</taxon>
        <taxon>Pterygota</taxon>
        <taxon>Neoptera</taxon>
        <taxon>Endopterygota</taxon>
        <taxon>Hymenoptera</taxon>
        <taxon>Apocrita</taxon>
        <taxon>Proctotrupomorpha</taxon>
        <taxon>Chalcidoidea</taxon>
        <taxon>Aphelinidae</taxon>
        <taxon>Coccophaginae</taxon>
        <taxon>Encarsia</taxon>
    </lineage>
</organism>
<dbReference type="SMART" id="SM00708">
    <property type="entry name" value="PhBP"/>
    <property type="match status" value="1"/>
</dbReference>
<accession>A0A514TTY0</accession>
<evidence type="ECO:0000313" key="2">
    <source>
        <dbReference type="EMBL" id="QDJ95968.1"/>
    </source>
</evidence>
<proteinExistence type="evidence at transcript level"/>
<protein>
    <submittedName>
        <fullName evidence="2">Odorant-binding protein 25</fullName>
    </submittedName>
</protein>
<name>A0A514TTY0_ENCFO</name>
<dbReference type="GO" id="GO:0005549">
    <property type="term" value="F:odorant binding"/>
    <property type="evidence" value="ECO:0007669"/>
    <property type="project" value="InterPro"/>
</dbReference>
<dbReference type="AlphaFoldDB" id="A0A514TTY0"/>